<accession>A0ABW5DQ57</accession>
<sequence>MAIVSFQAPHLMLVGGGALSEVPSVLKRLEIERPLIVTDGFMVKTGVVPRIVDLLRVAGIQAGIFADTIPDPTVPVVEAGGGGSPGWTPRWAAGHRWWQPHRYRQGDEYPGGGRGGDAEL</sequence>
<dbReference type="Gene3D" id="3.40.50.1970">
    <property type="match status" value="1"/>
</dbReference>
<protein>
    <submittedName>
        <fullName evidence="3">Iron-containing alcohol dehydrogenase</fullName>
        <ecNumber evidence="3">1.1.1.1</ecNumber>
    </submittedName>
</protein>
<name>A0ABW5DQ57_9PROT</name>
<dbReference type="SUPFAM" id="SSF56796">
    <property type="entry name" value="Dehydroquinate synthase-like"/>
    <property type="match status" value="1"/>
</dbReference>
<dbReference type="EC" id="1.1.1.1" evidence="3"/>
<comment type="caution">
    <text evidence="3">The sequence shown here is derived from an EMBL/GenBank/DDBJ whole genome shotgun (WGS) entry which is preliminary data.</text>
</comment>
<dbReference type="Pfam" id="PF00465">
    <property type="entry name" value="Fe-ADH"/>
    <property type="match status" value="1"/>
</dbReference>
<dbReference type="Proteomes" id="UP001597295">
    <property type="component" value="Unassembled WGS sequence"/>
</dbReference>
<dbReference type="GO" id="GO:0004022">
    <property type="term" value="F:alcohol dehydrogenase (NAD+) activity"/>
    <property type="evidence" value="ECO:0007669"/>
    <property type="project" value="UniProtKB-EC"/>
</dbReference>
<dbReference type="EMBL" id="JBHUIP010000005">
    <property type="protein sequence ID" value="MFD2262683.1"/>
    <property type="molecule type" value="Genomic_DNA"/>
</dbReference>
<dbReference type="InterPro" id="IPR001670">
    <property type="entry name" value="ADH_Fe/GldA"/>
</dbReference>
<gene>
    <name evidence="3" type="ORF">ACFSM5_07270</name>
</gene>
<feature type="domain" description="Alcohol dehydrogenase iron-type/glycerol dehydrogenase GldA" evidence="2">
    <location>
        <begin position="10"/>
        <end position="80"/>
    </location>
</feature>
<evidence type="ECO:0000259" key="2">
    <source>
        <dbReference type="Pfam" id="PF00465"/>
    </source>
</evidence>
<dbReference type="RefSeq" id="WP_379875646.1">
    <property type="nucleotide sequence ID" value="NZ_JBHUIP010000005.1"/>
</dbReference>
<reference evidence="4" key="1">
    <citation type="journal article" date="2019" name="Int. J. Syst. Evol. Microbiol.">
        <title>The Global Catalogue of Microorganisms (GCM) 10K type strain sequencing project: providing services to taxonomists for standard genome sequencing and annotation.</title>
        <authorList>
            <consortium name="The Broad Institute Genomics Platform"/>
            <consortium name="The Broad Institute Genome Sequencing Center for Infectious Disease"/>
            <person name="Wu L."/>
            <person name="Ma J."/>
        </authorList>
    </citation>
    <scope>NUCLEOTIDE SEQUENCE [LARGE SCALE GENOMIC DNA]</scope>
    <source>
        <strain evidence="4">CGMCC 1.19062</strain>
    </source>
</reference>
<evidence type="ECO:0000313" key="3">
    <source>
        <dbReference type="EMBL" id="MFD2262683.1"/>
    </source>
</evidence>
<keyword evidence="4" id="KW-1185">Reference proteome</keyword>
<evidence type="ECO:0000256" key="1">
    <source>
        <dbReference type="ARBA" id="ARBA00023002"/>
    </source>
</evidence>
<keyword evidence="1 3" id="KW-0560">Oxidoreductase</keyword>
<evidence type="ECO:0000313" key="4">
    <source>
        <dbReference type="Proteomes" id="UP001597295"/>
    </source>
</evidence>
<proteinExistence type="predicted"/>
<organism evidence="3 4">
    <name type="scientific">Lacibacterium aquatile</name>
    <dbReference type="NCBI Taxonomy" id="1168082"/>
    <lineage>
        <taxon>Bacteria</taxon>
        <taxon>Pseudomonadati</taxon>
        <taxon>Pseudomonadota</taxon>
        <taxon>Alphaproteobacteria</taxon>
        <taxon>Rhodospirillales</taxon>
        <taxon>Rhodospirillaceae</taxon>
    </lineage>
</organism>